<accession>A0ABW0Z7P4</accession>
<keyword evidence="2" id="KW-1185">Reference proteome</keyword>
<dbReference type="EMBL" id="JBHSPB010000024">
    <property type="protein sequence ID" value="MFC5724157.1"/>
    <property type="molecule type" value="Genomic_DNA"/>
</dbReference>
<dbReference type="RefSeq" id="WP_390320591.1">
    <property type="nucleotide sequence ID" value="NZ_JBHSPB010000024.1"/>
</dbReference>
<organism evidence="1 2">
    <name type="scientific">Streptomyces gamaensis</name>
    <dbReference type="NCBI Taxonomy" id="1763542"/>
    <lineage>
        <taxon>Bacteria</taxon>
        <taxon>Bacillati</taxon>
        <taxon>Actinomycetota</taxon>
        <taxon>Actinomycetes</taxon>
        <taxon>Kitasatosporales</taxon>
        <taxon>Streptomycetaceae</taxon>
        <taxon>Streptomyces</taxon>
    </lineage>
</organism>
<evidence type="ECO:0000313" key="1">
    <source>
        <dbReference type="EMBL" id="MFC5724157.1"/>
    </source>
</evidence>
<evidence type="ECO:0000313" key="2">
    <source>
        <dbReference type="Proteomes" id="UP001596083"/>
    </source>
</evidence>
<name>A0ABW0Z7P4_9ACTN</name>
<comment type="caution">
    <text evidence="1">The sequence shown here is derived from an EMBL/GenBank/DDBJ whole genome shotgun (WGS) entry which is preliminary data.</text>
</comment>
<reference evidence="2" key="1">
    <citation type="journal article" date="2019" name="Int. J. Syst. Evol. Microbiol.">
        <title>The Global Catalogue of Microorganisms (GCM) 10K type strain sequencing project: providing services to taxonomists for standard genome sequencing and annotation.</title>
        <authorList>
            <consortium name="The Broad Institute Genomics Platform"/>
            <consortium name="The Broad Institute Genome Sequencing Center for Infectious Disease"/>
            <person name="Wu L."/>
            <person name="Ma J."/>
        </authorList>
    </citation>
    <scope>NUCLEOTIDE SEQUENCE [LARGE SCALE GENOMIC DNA]</scope>
    <source>
        <strain evidence="2">CGMCC 4.7304</strain>
    </source>
</reference>
<sequence>MPFRNEGVRPLKAEPTVMHIVDAGLDSPDLTIVLASAWEAFALGERAADASAWAPGHDEVQALTAAQACAAGRSLLPLPATASVVAEYVPDSEHALLPCADLLLHTRNVLDQLAAATVSEGCGHLREAAEHAGRAARALQRVRG</sequence>
<protein>
    <submittedName>
        <fullName evidence="1">Uncharacterized protein</fullName>
    </submittedName>
</protein>
<gene>
    <name evidence="1" type="ORF">ACFP1Z_28720</name>
</gene>
<proteinExistence type="predicted"/>
<dbReference type="Proteomes" id="UP001596083">
    <property type="component" value="Unassembled WGS sequence"/>
</dbReference>